<comment type="catalytic activity">
    <reaction evidence="1">
        <text>ATP + protein L-histidine = ADP + protein N-phospho-L-histidine.</text>
        <dbReference type="EC" id="2.7.13.3"/>
    </reaction>
</comment>
<dbReference type="PRINTS" id="PR00344">
    <property type="entry name" value="BCTRLSENSOR"/>
</dbReference>
<dbReference type="GO" id="GO:0000155">
    <property type="term" value="F:phosphorelay sensor kinase activity"/>
    <property type="evidence" value="ECO:0007669"/>
    <property type="project" value="InterPro"/>
</dbReference>
<dbReference type="InterPro" id="IPR003594">
    <property type="entry name" value="HATPase_dom"/>
</dbReference>
<keyword evidence="6" id="KW-0418">Kinase</keyword>
<dbReference type="Gene3D" id="3.30.565.10">
    <property type="entry name" value="Histidine kinase-like ATPase, C-terminal domain"/>
    <property type="match status" value="1"/>
</dbReference>
<keyword evidence="8" id="KW-0902">Two-component regulatory system</keyword>
<accession>A0AAU7CCR5</accession>
<dbReference type="InterPro" id="IPR036097">
    <property type="entry name" value="HisK_dim/P_sf"/>
</dbReference>
<evidence type="ECO:0000256" key="7">
    <source>
        <dbReference type="ARBA" id="ARBA00022840"/>
    </source>
</evidence>
<keyword evidence="5" id="KW-0547">Nucleotide-binding</keyword>
<reference evidence="10" key="1">
    <citation type="submission" date="2024-05" db="EMBL/GenBank/DDBJ databases">
        <title>Planctomycetes of the genus Singulisphaera possess chitinolytic capabilities.</title>
        <authorList>
            <person name="Ivanova A."/>
        </authorList>
    </citation>
    <scope>NUCLEOTIDE SEQUENCE</scope>
    <source>
        <strain evidence="10">Ch08T</strain>
    </source>
</reference>
<proteinExistence type="predicted"/>
<dbReference type="EMBL" id="CP155447">
    <property type="protein sequence ID" value="XBH03021.1"/>
    <property type="molecule type" value="Genomic_DNA"/>
</dbReference>
<dbReference type="InterPro" id="IPR005467">
    <property type="entry name" value="His_kinase_dom"/>
</dbReference>
<evidence type="ECO:0000256" key="4">
    <source>
        <dbReference type="ARBA" id="ARBA00022679"/>
    </source>
</evidence>
<dbReference type="EC" id="2.7.13.3" evidence="2"/>
<sequence length="266" mass="29934">MDKHSLDTPTDNDPQDSFAATIASDIDEHEINRRLRAQYAEIAELAGGLAHEIRNPLSTLSLNLDLLAEDFQNPETPRDRRVLQKVERLRRESQRLQDILENFLRFARVQELDTKPTDLNVVVDDMRDFLEPQATTKGIVFRTQYTLNLPLVPLDTELFKQALLNLILNAEQAMPDGGELMMRTRREGRWNILDVTDTGVGMSDEVRSRVFDAFFSTRASGSGLGLPTTRKIVEAHGGSLHVQSVAGKGSQFTVRLPNIDPDPEQS</sequence>
<dbReference type="InterPro" id="IPR003661">
    <property type="entry name" value="HisK_dim/P_dom"/>
</dbReference>
<dbReference type="InterPro" id="IPR004358">
    <property type="entry name" value="Sig_transdc_His_kin-like_C"/>
</dbReference>
<name>A0AAU7CCR5_9BACT</name>
<evidence type="ECO:0000256" key="1">
    <source>
        <dbReference type="ARBA" id="ARBA00000085"/>
    </source>
</evidence>
<evidence type="ECO:0000256" key="2">
    <source>
        <dbReference type="ARBA" id="ARBA00012438"/>
    </source>
</evidence>
<keyword evidence="7 10" id="KW-0067">ATP-binding</keyword>
<dbReference type="PANTHER" id="PTHR43065:SF46">
    <property type="entry name" value="C4-DICARBOXYLATE TRANSPORT SENSOR PROTEIN DCTB"/>
    <property type="match status" value="1"/>
</dbReference>
<keyword evidence="3" id="KW-0597">Phosphoprotein</keyword>
<dbReference type="SUPFAM" id="SSF47384">
    <property type="entry name" value="Homodimeric domain of signal transducing histidine kinase"/>
    <property type="match status" value="1"/>
</dbReference>
<dbReference type="CDD" id="cd00075">
    <property type="entry name" value="HATPase"/>
    <property type="match status" value="1"/>
</dbReference>
<organism evidence="10">
    <name type="scientific">Singulisphaera sp. Ch08</name>
    <dbReference type="NCBI Taxonomy" id="3120278"/>
    <lineage>
        <taxon>Bacteria</taxon>
        <taxon>Pseudomonadati</taxon>
        <taxon>Planctomycetota</taxon>
        <taxon>Planctomycetia</taxon>
        <taxon>Isosphaerales</taxon>
        <taxon>Isosphaeraceae</taxon>
        <taxon>Singulisphaera</taxon>
    </lineage>
</organism>
<dbReference type="GO" id="GO:0005524">
    <property type="term" value="F:ATP binding"/>
    <property type="evidence" value="ECO:0007669"/>
    <property type="project" value="UniProtKB-KW"/>
</dbReference>
<dbReference type="PANTHER" id="PTHR43065">
    <property type="entry name" value="SENSOR HISTIDINE KINASE"/>
    <property type="match status" value="1"/>
</dbReference>
<dbReference type="AlphaFoldDB" id="A0AAU7CCR5"/>
<gene>
    <name evidence="10" type="ORF">V5E97_32650</name>
</gene>
<protein>
    <recommendedName>
        <fullName evidence="2">histidine kinase</fullName>
        <ecNumber evidence="2">2.7.13.3</ecNumber>
    </recommendedName>
</protein>
<evidence type="ECO:0000259" key="9">
    <source>
        <dbReference type="PROSITE" id="PS50109"/>
    </source>
</evidence>
<dbReference type="PROSITE" id="PS50109">
    <property type="entry name" value="HIS_KIN"/>
    <property type="match status" value="1"/>
</dbReference>
<evidence type="ECO:0000313" key="10">
    <source>
        <dbReference type="EMBL" id="XBH03021.1"/>
    </source>
</evidence>
<dbReference type="SMART" id="SM00388">
    <property type="entry name" value="HisKA"/>
    <property type="match status" value="1"/>
</dbReference>
<dbReference type="SMART" id="SM00387">
    <property type="entry name" value="HATPase_c"/>
    <property type="match status" value="1"/>
</dbReference>
<feature type="domain" description="Histidine kinase" evidence="9">
    <location>
        <begin position="48"/>
        <end position="260"/>
    </location>
</feature>
<dbReference type="Pfam" id="PF02518">
    <property type="entry name" value="HATPase_c"/>
    <property type="match status" value="1"/>
</dbReference>
<evidence type="ECO:0000256" key="8">
    <source>
        <dbReference type="ARBA" id="ARBA00023012"/>
    </source>
</evidence>
<evidence type="ECO:0000256" key="5">
    <source>
        <dbReference type="ARBA" id="ARBA00022741"/>
    </source>
</evidence>
<evidence type="ECO:0000256" key="6">
    <source>
        <dbReference type="ARBA" id="ARBA00022777"/>
    </source>
</evidence>
<dbReference type="Pfam" id="PF00512">
    <property type="entry name" value="HisKA"/>
    <property type="match status" value="1"/>
</dbReference>
<dbReference type="RefSeq" id="WP_406695762.1">
    <property type="nucleotide sequence ID" value="NZ_CP155447.1"/>
</dbReference>
<evidence type="ECO:0000256" key="3">
    <source>
        <dbReference type="ARBA" id="ARBA00022553"/>
    </source>
</evidence>
<dbReference type="SUPFAM" id="SSF55874">
    <property type="entry name" value="ATPase domain of HSP90 chaperone/DNA topoisomerase II/histidine kinase"/>
    <property type="match status" value="1"/>
</dbReference>
<keyword evidence="4" id="KW-0808">Transferase</keyword>
<dbReference type="InterPro" id="IPR036890">
    <property type="entry name" value="HATPase_C_sf"/>
</dbReference>
<dbReference type="Gene3D" id="1.10.287.130">
    <property type="match status" value="1"/>
</dbReference>
<dbReference type="CDD" id="cd00082">
    <property type="entry name" value="HisKA"/>
    <property type="match status" value="1"/>
</dbReference>